<dbReference type="InterPro" id="IPR050553">
    <property type="entry name" value="Thioredoxin_ResA/DsbE_sf"/>
</dbReference>
<keyword evidence="6" id="KW-1185">Reference proteome</keyword>
<dbReference type="PROSITE" id="PS00194">
    <property type="entry name" value="THIOREDOXIN_1"/>
    <property type="match status" value="1"/>
</dbReference>
<gene>
    <name evidence="5" type="ORF">QN243_19535</name>
</gene>
<keyword evidence="3" id="KW-0676">Redox-active center</keyword>
<evidence type="ECO:0000256" key="1">
    <source>
        <dbReference type="ARBA" id="ARBA00004196"/>
    </source>
</evidence>
<name>A0ABZ0JL88_9XANT</name>
<reference evidence="5 6" key="1">
    <citation type="submission" date="2023-05" db="EMBL/GenBank/DDBJ databases">
        <title>Xanthomonas rydalmerenesis sp. nov., a novel Xanthomonas species isolated from Fragaria x ananassa.</title>
        <authorList>
            <person name="McKnight D.J.E."/>
            <person name="Wong-Bajracharya J."/>
            <person name="Okoh E.B."/>
            <person name="Snijders F."/>
            <person name="Lidbetter F."/>
            <person name="Webster J."/>
            <person name="Djordjevic S.P."/>
            <person name="Bogema D.R."/>
            <person name="Chapman T.A."/>
        </authorList>
    </citation>
    <scope>NUCLEOTIDE SEQUENCE [LARGE SCALE GENOMIC DNA]</scope>
    <source>
        <strain evidence="5 6">DAR34883</strain>
    </source>
</reference>
<sequence length="198" mass="20584">MTPGTARLLAVAAVAAVLGVAAAHWWERRTPAVAPASVSSATASGHAAAAPVAAARPGDPAPALRLPTLDGGQLTLAQFRGRPLLVNVWASWCEPCVREMPELDRLARAQPADGLQVLGIALDRAEDVRDFLQRVPIGYPIALETPGPADASVRLGDTQGLLPYSVLIDADGRIVKQKLGPFAPGEVEGWAGGARPSR</sequence>
<evidence type="ECO:0000313" key="6">
    <source>
        <dbReference type="Proteomes" id="UP001302020"/>
    </source>
</evidence>
<dbReference type="EMBL" id="CP126172">
    <property type="protein sequence ID" value="WOS40556.1"/>
    <property type="molecule type" value="Genomic_DNA"/>
</dbReference>
<dbReference type="InterPro" id="IPR036249">
    <property type="entry name" value="Thioredoxin-like_sf"/>
</dbReference>
<dbReference type="SUPFAM" id="SSF52833">
    <property type="entry name" value="Thioredoxin-like"/>
    <property type="match status" value="1"/>
</dbReference>
<dbReference type="PANTHER" id="PTHR42852">
    <property type="entry name" value="THIOL:DISULFIDE INTERCHANGE PROTEIN DSBE"/>
    <property type="match status" value="1"/>
</dbReference>
<dbReference type="Gene3D" id="3.40.30.10">
    <property type="entry name" value="Glutaredoxin"/>
    <property type="match status" value="1"/>
</dbReference>
<proteinExistence type="predicted"/>
<dbReference type="InterPro" id="IPR013766">
    <property type="entry name" value="Thioredoxin_domain"/>
</dbReference>
<keyword evidence="2" id="KW-0201">Cytochrome c-type biogenesis</keyword>
<accession>A0ABZ0JL88</accession>
<dbReference type="InterPro" id="IPR013740">
    <property type="entry name" value="Redoxin"/>
</dbReference>
<dbReference type="CDD" id="cd02966">
    <property type="entry name" value="TlpA_like_family"/>
    <property type="match status" value="1"/>
</dbReference>
<dbReference type="PANTHER" id="PTHR42852:SF17">
    <property type="entry name" value="THIOREDOXIN-LIKE PROTEIN HI_1115"/>
    <property type="match status" value="1"/>
</dbReference>
<feature type="domain" description="Thioredoxin" evidence="4">
    <location>
        <begin position="55"/>
        <end position="196"/>
    </location>
</feature>
<organism evidence="5 6">
    <name type="scientific">Xanthomonas rydalmerensis</name>
    <dbReference type="NCBI Taxonomy" id="3046274"/>
    <lineage>
        <taxon>Bacteria</taxon>
        <taxon>Pseudomonadati</taxon>
        <taxon>Pseudomonadota</taxon>
        <taxon>Gammaproteobacteria</taxon>
        <taxon>Lysobacterales</taxon>
        <taxon>Lysobacteraceae</taxon>
        <taxon>Xanthomonas</taxon>
    </lineage>
</organism>
<evidence type="ECO:0000256" key="2">
    <source>
        <dbReference type="ARBA" id="ARBA00022748"/>
    </source>
</evidence>
<evidence type="ECO:0000256" key="3">
    <source>
        <dbReference type="ARBA" id="ARBA00023284"/>
    </source>
</evidence>
<dbReference type="InterPro" id="IPR017937">
    <property type="entry name" value="Thioredoxin_CS"/>
</dbReference>
<evidence type="ECO:0000259" key="4">
    <source>
        <dbReference type="PROSITE" id="PS51352"/>
    </source>
</evidence>
<dbReference type="RefSeq" id="WP_317843985.1">
    <property type="nucleotide sequence ID" value="NZ_CP126170.1"/>
</dbReference>
<evidence type="ECO:0000313" key="5">
    <source>
        <dbReference type="EMBL" id="WOS40556.1"/>
    </source>
</evidence>
<protein>
    <submittedName>
        <fullName evidence="5">TlpA disulfide reductase family protein</fullName>
    </submittedName>
</protein>
<comment type="subcellular location">
    <subcellularLocation>
        <location evidence="1">Cell envelope</location>
    </subcellularLocation>
</comment>
<dbReference type="Proteomes" id="UP001302020">
    <property type="component" value="Chromosome"/>
</dbReference>
<dbReference type="PROSITE" id="PS51352">
    <property type="entry name" value="THIOREDOXIN_2"/>
    <property type="match status" value="1"/>
</dbReference>
<dbReference type="Pfam" id="PF08534">
    <property type="entry name" value="Redoxin"/>
    <property type="match status" value="1"/>
</dbReference>